<evidence type="ECO:0000313" key="3">
    <source>
        <dbReference type="Proteomes" id="UP000203996"/>
    </source>
</evidence>
<dbReference type="GeneID" id="27924322"/>
<protein>
    <submittedName>
        <fullName evidence="2">Bro-a</fullName>
    </submittedName>
</protein>
<dbReference type="KEGG" id="vg:27924322"/>
<proteinExistence type="predicted"/>
<dbReference type="Pfam" id="PF10544">
    <property type="entry name" value="T5orf172"/>
    <property type="match status" value="1"/>
</dbReference>
<feature type="domain" description="Bro-N" evidence="1">
    <location>
        <begin position="3"/>
        <end position="120"/>
    </location>
</feature>
<dbReference type="Pfam" id="PF02498">
    <property type="entry name" value="Bro-N"/>
    <property type="match status" value="1"/>
</dbReference>
<dbReference type="PROSITE" id="PS51750">
    <property type="entry name" value="BRO_N"/>
    <property type="match status" value="1"/>
</dbReference>
<dbReference type="OrthoDB" id="8342at10239"/>
<gene>
    <name evidence="2" type="ORF">CapoNPV_99</name>
</gene>
<reference evidence="2 3" key="1">
    <citation type="journal article" date="2016" name="PLoS ONE">
        <title>Genome Sequencing and Analysis of Catopsilia pomona nucleopolyhedrovirus: A Distinct Species in Group I Alphabaculovirus.</title>
        <authorList>
            <person name="Wang J."/>
            <person name="Zhu Z."/>
            <person name="Zhang L."/>
            <person name="Hou D."/>
            <person name="Wang M."/>
            <person name="Arif B."/>
            <person name="Kou Z."/>
            <person name="Wang H."/>
            <person name="Deng F."/>
            <person name="Hu Z."/>
        </authorList>
    </citation>
    <scope>NUCLEOTIDE SEQUENCE [LARGE SCALE GENOMIC DNA]</scope>
    <source>
        <strain evidence="2">416</strain>
    </source>
</reference>
<evidence type="ECO:0000313" key="2">
    <source>
        <dbReference type="EMBL" id="ANF29747.1"/>
    </source>
</evidence>
<accession>A0A172WZG1</accession>
<dbReference type="InterPro" id="IPR003497">
    <property type="entry name" value="BRO_N_domain"/>
</dbReference>
<organism evidence="2 3">
    <name type="scientific">Catopsilia pomona nucleopolyhedrovirus</name>
    <dbReference type="NCBI Taxonomy" id="1850906"/>
    <lineage>
        <taxon>Viruses</taxon>
        <taxon>Viruses incertae sedis</taxon>
        <taxon>Naldaviricetes</taxon>
        <taxon>Lefavirales</taxon>
        <taxon>Baculoviridae</taxon>
        <taxon>Alphabaculovirus</taxon>
        <taxon>Alphabaculovirus capomonae</taxon>
    </lineage>
</organism>
<dbReference type="SMART" id="SM01040">
    <property type="entry name" value="Bro-N"/>
    <property type="match status" value="1"/>
</dbReference>
<keyword evidence="3" id="KW-1185">Reference proteome</keyword>
<dbReference type="InterPro" id="IPR018306">
    <property type="entry name" value="Phage_T5_Orf172_DNA-bd"/>
</dbReference>
<evidence type="ECO:0000259" key="1">
    <source>
        <dbReference type="PROSITE" id="PS51750"/>
    </source>
</evidence>
<dbReference type="Proteomes" id="UP000203996">
    <property type="component" value="Segment"/>
</dbReference>
<dbReference type="EMBL" id="KU565883">
    <property type="protein sequence ID" value="ANF29747.1"/>
    <property type="molecule type" value="Genomic_DNA"/>
</dbReference>
<sequence length="260" mass="30890">MAQIKINQFKFNDELIKLRYIVDHDETIKFVAKDIAKSLQYLNWDRIVKIQIDNKYKTTIENVKLLNNYDRDHPLYLHKSTMLLDKIGVLQLFLRSKLPNALELQTWFMDSVVDQCHQLEMMEKKNENDDNKEVKEEEEEIIIEKTIAFNATPVYGYFYVATTSEYAERDLYKIGQTTNLHRRLACLNRSRADFDQMFYVLQTEPTTHCTLLKKMVKQELKPYKNNDEIYCATFDHIKRVFESCLQMCSALSCTTTRCFN</sequence>
<dbReference type="RefSeq" id="YP_009255356.1">
    <property type="nucleotide sequence ID" value="NC_030240.1"/>
</dbReference>
<name>A0A172WZG1_9ABAC</name>